<evidence type="ECO:0000256" key="5">
    <source>
        <dbReference type="ARBA" id="ARBA00049534"/>
    </source>
</evidence>
<dbReference type="InterPro" id="IPR002161">
    <property type="entry name" value="PdxT/SNO"/>
</dbReference>
<comment type="similarity">
    <text evidence="1 6">Belongs to the glutaminase PdxT/SNO family.</text>
</comment>
<comment type="subunit">
    <text evidence="6">In the presence of PdxS, forms a dodecamer of heterodimers. Only shows activity in the heterodimer.</text>
</comment>
<feature type="active site" description="Nucleophile" evidence="6">
    <location>
        <position position="78"/>
    </location>
</feature>
<dbReference type="Pfam" id="PF01174">
    <property type="entry name" value="SNO"/>
    <property type="match status" value="1"/>
</dbReference>
<dbReference type="NCBIfam" id="TIGR03800">
    <property type="entry name" value="PLP_synth_Pdx2"/>
    <property type="match status" value="1"/>
</dbReference>
<feature type="binding site" evidence="6">
    <location>
        <position position="106"/>
    </location>
    <ligand>
        <name>L-glutamine</name>
        <dbReference type="ChEBI" id="CHEBI:58359"/>
    </ligand>
</feature>
<dbReference type="PIRSF" id="PIRSF005639">
    <property type="entry name" value="Glut_amidoT_SNO"/>
    <property type="match status" value="1"/>
</dbReference>
<dbReference type="Gene3D" id="3.40.50.880">
    <property type="match status" value="1"/>
</dbReference>
<evidence type="ECO:0000256" key="4">
    <source>
        <dbReference type="ARBA" id="ARBA00023239"/>
    </source>
</evidence>
<keyword evidence="6" id="KW-0663">Pyridoxal phosphate</keyword>
<comment type="function">
    <text evidence="6">Catalyzes the hydrolysis of glutamine to glutamate and ammonia as part of the biosynthesis of pyridoxal 5'-phosphate. The resulting ammonia molecule is channeled to the active site of PdxS.</text>
</comment>
<comment type="caution">
    <text evidence="7">The sequence shown here is derived from an EMBL/GenBank/DDBJ whole genome shotgun (WGS) entry which is preliminary data.</text>
</comment>
<dbReference type="Proteomes" id="UP001596297">
    <property type="component" value="Unassembled WGS sequence"/>
</dbReference>
<protein>
    <recommendedName>
        <fullName evidence="6">Pyridoxal 5'-phosphate synthase subunit PdxT</fullName>
        <ecNumber evidence="6">4.3.3.6</ecNumber>
    </recommendedName>
    <alternativeName>
        <fullName evidence="6">Pdx2</fullName>
    </alternativeName>
    <alternativeName>
        <fullName evidence="6">Pyridoxal 5'-phosphate synthase glutaminase subunit</fullName>
        <ecNumber evidence="6">3.5.1.2</ecNumber>
    </alternativeName>
</protein>
<dbReference type="InterPro" id="IPR021196">
    <property type="entry name" value="PdxT/SNO_CS"/>
</dbReference>
<comment type="pathway">
    <text evidence="6">Cofactor biosynthesis; pyridoxal 5'-phosphate biosynthesis.</text>
</comment>
<feature type="active site" description="Charge relay system" evidence="6">
    <location>
        <position position="173"/>
    </location>
</feature>
<keyword evidence="4 6" id="KW-0456">Lyase</keyword>
<evidence type="ECO:0000256" key="3">
    <source>
        <dbReference type="ARBA" id="ARBA00022962"/>
    </source>
</evidence>
<dbReference type="SUPFAM" id="SSF52317">
    <property type="entry name" value="Class I glutamine amidotransferase-like"/>
    <property type="match status" value="1"/>
</dbReference>
<dbReference type="EC" id="4.3.3.6" evidence="6"/>
<keyword evidence="8" id="KW-1185">Reference proteome</keyword>
<feature type="binding site" evidence="6">
    <location>
        <begin position="46"/>
        <end position="48"/>
    </location>
    <ligand>
        <name>L-glutamine</name>
        <dbReference type="ChEBI" id="CHEBI:58359"/>
    </ligand>
</feature>
<name>A0ABW1YBV4_9DEIO</name>
<feature type="binding site" evidence="6">
    <location>
        <begin position="135"/>
        <end position="136"/>
    </location>
    <ligand>
        <name>L-glutamine</name>
        <dbReference type="ChEBI" id="CHEBI:58359"/>
    </ligand>
</feature>
<evidence type="ECO:0000256" key="2">
    <source>
        <dbReference type="ARBA" id="ARBA00022801"/>
    </source>
</evidence>
<evidence type="ECO:0000313" key="7">
    <source>
        <dbReference type="EMBL" id="MFC6590965.1"/>
    </source>
</evidence>
<dbReference type="RefSeq" id="WP_380083611.1">
    <property type="nucleotide sequence ID" value="NZ_JBHSWD010000001.1"/>
</dbReference>
<dbReference type="HAMAP" id="MF_01615">
    <property type="entry name" value="PdxT"/>
    <property type="match status" value="1"/>
</dbReference>
<gene>
    <name evidence="6 7" type="primary">pdxT</name>
    <name evidence="7" type="ORF">ACFP81_02245</name>
</gene>
<dbReference type="PROSITE" id="PS51273">
    <property type="entry name" value="GATASE_TYPE_1"/>
    <property type="match status" value="1"/>
</dbReference>
<dbReference type="PROSITE" id="PS01236">
    <property type="entry name" value="PDXT_SNO_1"/>
    <property type="match status" value="1"/>
</dbReference>
<dbReference type="GO" id="GO:0004359">
    <property type="term" value="F:glutaminase activity"/>
    <property type="evidence" value="ECO:0007669"/>
    <property type="project" value="UniProtKB-EC"/>
</dbReference>
<accession>A0ABW1YBV4</accession>
<dbReference type="CDD" id="cd01749">
    <property type="entry name" value="GATase1_PB"/>
    <property type="match status" value="1"/>
</dbReference>
<proteinExistence type="inferred from homology"/>
<dbReference type="EC" id="3.5.1.2" evidence="6"/>
<reference evidence="8" key="1">
    <citation type="journal article" date="2019" name="Int. J. Syst. Evol. Microbiol.">
        <title>The Global Catalogue of Microorganisms (GCM) 10K type strain sequencing project: providing services to taxonomists for standard genome sequencing and annotation.</title>
        <authorList>
            <consortium name="The Broad Institute Genomics Platform"/>
            <consortium name="The Broad Institute Genome Sequencing Center for Infectious Disease"/>
            <person name="Wu L."/>
            <person name="Ma J."/>
        </authorList>
    </citation>
    <scope>NUCLEOTIDE SEQUENCE [LARGE SCALE GENOMIC DNA]</scope>
    <source>
        <strain evidence="8">CGMCC 1.15772</strain>
    </source>
</reference>
<feature type="active site" description="Charge relay system" evidence="6">
    <location>
        <position position="171"/>
    </location>
</feature>
<evidence type="ECO:0000256" key="1">
    <source>
        <dbReference type="ARBA" id="ARBA00008345"/>
    </source>
</evidence>
<keyword evidence="2 6" id="KW-0378">Hydrolase</keyword>
<evidence type="ECO:0000256" key="6">
    <source>
        <dbReference type="HAMAP-Rule" id="MF_01615"/>
    </source>
</evidence>
<dbReference type="GO" id="GO:0036381">
    <property type="term" value="F:pyridoxal 5'-phosphate synthase (glutamine hydrolysing) activity"/>
    <property type="evidence" value="ECO:0007669"/>
    <property type="project" value="UniProtKB-EC"/>
</dbReference>
<evidence type="ECO:0000313" key="8">
    <source>
        <dbReference type="Proteomes" id="UP001596297"/>
    </source>
</evidence>
<organism evidence="7 8">
    <name type="scientific">Deinococcus lacus</name>
    <dbReference type="NCBI Taxonomy" id="392561"/>
    <lineage>
        <taxon>Bacteria</taxon>
        <taxon>Thermotogati</taxon>
        <taxon>Deinococcota</taxon>
        <taxon>Deinococci</taxon>
        <taxon>Deinococcales</taxon>
        <taxon>Deinococcaceae</taxon>
        <taxon>Deinococcus</taxon>
    </lineage>
</organism>
<dbReference type="PANTHER" id="PTHR31559">
    <property type="entry name" value="PYRIDOXAL 5'-PHOSPHATE SYNTHASE SUBUNIT SNO"/>
    <property type="match status" value="1"/>
</dbReference>
<comment type="catalytic activity">
    <reaction evidence="5 6">
        <text>L-glutamine + H2O = L-glutamate + NH4(+)</text>
        <dbReference type="Rhea" id="RHEA:15889"/>
        <dbReference type="ChEBI" id="CHEBI:15377"/>
        <dbReference type="ChEBI" id="CHEBI:28938"/>
        <dbReference type="ChEBI" id="CHEBI:29985"/>
        <dbReference type="ChEBI" id="CHEBI:58359"/>
        <dbReference type="EC" id="3.5.1.2"/>
    </reaction>
</comment>
<dbReference type="PROSITE" id="PS51130">
    <property type="entry name" value="PDXT_SNO_2"/>
    <property type="match status" value="1"/>
</dbReference>
<keyword evidence="3 6" id="KW-0315">Glutamine amidotransferase</keyword>
<comment type="catalytic activity">
    <reaction evidence="6">
        <text>aldehydo-D-ribose 5-phosphate + D-glyceraldehyde 3-phosphate + L-glutamine = pyridoxal 5'-phosphate + L-glutamate + phosphate + 3 H2O + H(+)</text>
        <dbReference type="Rhea" id="RHEA:31507"/>
        <dbReference type="ChEBI" id="CHEBI:15377"/>
        <dbReference type="ChEBI" id="CHEBI:15378"/>
        <dbReference type="ChEBI" id="CHEBI:29985"/>
        <dbReference type="ChEBI" id="CHEBI:43474"/>
        <dbReference type="ChEBI" id="CHEBI:58273"/>
        <dbReference type="ChEBI" id="CHEBI:58359"/>
        <dbReference type="ChEBI" id="CHEBI:59776"/>
        <dbReference type="ChEBI" id="CHEBI:597326"/>
        <dbReference type="EC" id="4.3.3.6"/>
    </reaction>
</comment>
<dbReference type="EMBL" id="JBHSWD010000001">
    <property type="protein sequence ID" value="MFC6590965.1"/>
    <property type="molecule type" value="Genomic_DNA"/>
</dbReference>
<sequence>MRAGVLALQGAFREHRRHLEALGAEVTEVRLPADLAGLGALVLPGGESTTMRNLLTSTGLTQPLRDFYAGGGALWGSCAGAILLAREVGGVTLEDSLNLMDTAVERNAYGRQVASFEADLQVAGLPGGPLPVMFIRAPRIVRVGPAAEVLAEHAGEPCLVREGRLLASTFHPELGHDSRLHQFFLEMVRQKK</sequence>
<dbReference type="InterPro" id="IPR029062">
    <property type="entry name" value="Class_I_gatase-like"/>
</dbReference>
<dbReference type="PANTHER" id="PTHR31559:SF0">
    <property type="entry name" value="PYRIDOXAL 5'-PHOSPHATE SYNTHASE SUBUNIT SNO1-RELATED"/>
    <property type="match status" value="1"/>
</dbReference>